<comment type="caution">
    <text evidence="1">The sequence shown here is derived from an EMBL/GenBank/DDBJ whole genome shotgun (WGS) entry which is preliminary data.</text>
</comment>
<dbReference type="Proteomes" id="UP000265431">
    <property type="component" value="Unassembled WGS sequence"/>
</dbReference>
<name>A0A399QTF1_9PROT</name>
<dbReference type="EMBL" id="QWGB01000007">
    <property type="protein sequence ID" value="RIJ22073.1"/>
    <property type="molecule type" value="Genomic_DNA"/>
</dbReference>
<sequence>MSATLIATYLVGIADVTFASRTASPKCVLKDPRHRTRPGVIGSGCIYSVERSQQQSTTSTMLIATRTESVRRARSFNCAAPNKQIVHEPIDDQK</sequence>
<accession>A0A399QTF1</accession>
<keyword evidence="2" id="KW-1185">Reference proteome</keyword>
<evidence type="ECO:0000313" key="1">
    <source>
        <dbReference type="EMBL" id="RIJ22073.1"/>
    </source>
</evidence>
<organism evidence="1 2">
    <name type="scientific">Henriciella barbarensis</name>
    <dbReference type="NCBI Taxonomy" id="86342"/>
    <lineage>
        <taxon>Bacteria</taxon>
        <taxon>Pseudomonadati</taxon>
        <taxon>Pseudomonadota</taxon>
        <taxon>Alphaproteobacteria</taxon>
        <taxon>Hyphomonadales</taxon>
        <taxon>Hyphomonadaceae</taxon>
        <taxon>Henriciella</taxon>
    </lineage>
</organism>
<reference evidence="1 2" key="1">
    <citation type="submission" date="2018-08" db="EMBL/GenBank/DDBJ databases">
        <title>Henriciella mobilis sp. nov., isolated from seawater.</title>
        <authorList>
            <person name="Cheng H."/>
            <person name="Wu Y.-H."/>
            <person name="Xu X.-W."/>
            <person name="Guo L.-L."/>
        </authorList>
    </citation>
    <scope>NUCLEOTIDE SEQUENCE [LARGE SCALE GENOMIC DNA]</scope>
    <source>
        <strain evidence="1 2">CCUG66934</strain>
    </source>
</reference>
<evidence type="ECO:0000313" key="2">
    <source>
        <dbReference type="Proteomes" id="UP000265431"/>
    </source>
</evidence>
<protein>
    <submittedName>
        <fullName evidence="1">Uncharacterized protein</fullName>
    </submittedName>
</protein>
<dbReference type="AlphaFoldDB" id="A0A399QTF1"/>
<proteinExistence type="predicted"/>
<gene>
    <name evidence="1" type="ORF">D1224_10905</name>
</gene>